<proteinExistence type="predicted"/>
<evidence type="ECO:0000313" key="1">
    <source>
        <dbReference type="EMBL" id="AMY06923.1"/>
    </source>
</evidence>
<dbReference type="Pfam" id="PF07040">
    <property type="entry name" value="DUF1326"/>
    <property type="match status" value="1"/>
</dbReference>
<organism evidence="1 2">
    <name type="scientific">Luteitalea pratensis</name>
    <dbReference type="NCBI Taxonomy" id="1855912"/>
    <lineage>
        <taxon>Bacteria</taxon>
        <taxon>Pseudomonadati</taxon>
        <taxon>Acidobacteriota</taxon>
        <taxon>Vicinamibacteria</taxon>
        <taxon>Vicinamibacterales</taxon>
        <taxon>Vicinamibacteraceae</taxon>
        <taxon>Luteitalea</taxon>
    </lineage>
</organism>
<accession>A0A143PF67</accession>
<dbReference type="KEGG" id="abac:LuPra_00087"/>
<evidence type="ECO:0000313" key="2">
    <source>
        <dbReference type="Proteomes" id="UP000076079"/>
    </source>
</evidence>
<keyword evidence="2" id="KW-1185">Reference proteome</keyword>
<name>A0A143PF67_LUTPR</name>
<dbReference type="RefSeq" id="WP_157898574.1">
    <property type="nucleotide sequence ID" value="NZ_CP015136.1"/>
</dbReference>
<reference evidence="1 2" key="1">
    <citation type="journal article" date="2016" name="Genome Announc.">
        <title>First Complete Genome Sequence of a Subdivision 6 Acidobacterium Strain.</title>
        <authorList>
            <person name="Huang S."/>
            <person name="Vieira S."/>
            <person name="Bunk B."/>
            <person name="Riedel T."/>
            <person name="Sproer C."/>
            <person name="Overmann J."/>
        </authorList>
    </citation>
    <scope>NUCLEOTIDE SEQUENCE [LARGE SCALE GENOMIC DNA]</scope>
    <source>
        <strain evidence="2">DSM 100886 HEG_-6_39</strain>
    </source>
</reference>
<gene>
    <name evidence="1" type="ORF">LuPra_00087</name>
</gene>
<dbReference type="InterPro" id="IPR009758">
    <property type="entry name" value="DUF1326"/>
</dbReference>
<dbReference type="AlphaFoldDB" id="A0A143PF67"/>
<dbReference type="STRING" id="1855912.LuPra_00087"/>
<dbReference type="EMBL" id="CP015136">
    <property type="protein sequence ID" value="AMY06923.1"/>
    <property type="molecule type" value="Genomic_DNA"/>
</dbReference>
<sequence length="213" mass="23651">MTPHPSWYVRGLIFENCSCALVCPGHMHFSQNCTHERCKGYWALRIDEGVFGAVSLAGTRAIVAFDTPQRMIDGGWLQTIIIDEVASEAQRRALETILLGLAGGPWEKLAGFVATRQPTEFRAIAIEDDGPVKRASIVDRLTTVVTRIRGRDKSKPVLFENIFNQIHAPTQVIALGESEYDDGVVRFRTSGSHGLFSHFEWRVDGRSPSPAPM</sequence>
<reference evidence="2" key="2">
    <citation type="submission" date="2016-04" db="EMBL/GenBank/DDBJ databases">
        <title>First Complete Genome Sequence of a Subdivision 6 Acidobacterium.</title>
        <authorList>
            <person name="Huang S."/>
            <person name="Vieira S."/>
            <person name="Bunk B."/>
            <person name="Riedel T."/>
            <person name="Sproeer C."/>
            <person name="Overmann J."/>
        </authorList>
    </citation>
    <scope>NUCLEOTIDE SEQUENCE [LARGE SCALE GENOMIC DNA]</scope>
    <source>
        <strain evidence="2">DSM 100886 HEG_-6_39</strain>
    </source>
</reference>
<dbReference type="OrthoDB" id="1550538at2"/>
<protein>
    <recommendedName>
        <fullName evidence="3">DUF1326 domain-containing protein</fullName>
    </recommendedName>
</protein>
<dbReference type="Proteomes" id="UP000076079">
    <property type="component" value="Chromosome"/>
</dbReference>
<evidence type="ECO:0008006" key="3">
    <source>
        <dbReference type="Google" id="ProtNLM"/>
    </source>
</evidence>